<evidence type="ECO:0000256" key="4">
    <source>
        <dbReference type="ARBA" id="ARBA00022759"/>
    </source>
</evidence>
<dbReference type="InterPro" id="IPR041373">
    <property type="entry name" value="RT_RNaseH"/>
</dbReference>
<keyword evidence="9" id="KW-1185">Reference proteome</keyword>
<evidence type="ECO:0000256" key="2">
    <source>
        <dbReference type="ARBA" id="ARBA00022695"/>
    </source>
</evidence>
<dbReference type="Pfam" id="PF17917">
    <property type="entry name" value="RT_RNaseH"/>
    <property type="match status" value="1"/>
</dbReference>
<evidence type="ECO:0000256" key="3">
    <source>
        <dbReference type="ARBA" id="ARBA00022722"/>
    </source>
</evidence>
<proteinExistence type="predicted"/>
<evidence type="ECO:0000313" key="9">
    <source>
        <dbReference type="Proteomes" id="UP000325315"/>
    </source>
</evidence>
<dbReference type="GO" id="GO:0016787">
    <property type="term" value="F:hydrolase activity"/>
    <property type="evidence" value="ECO:0007669"/>
    <property type="project" value="UniProtKB-KW"/>
</dbReference>
<dbReference type="PANTHER" id="PTHR34072">
    <property type="entry name" value="ENZYMATIC POLYPROTEIN-RELATED"/>
    <property type="match status" value="1"/>
</dbReference>
<dbReference type="AlphaFoldDB" id="A0A5B6VBF9"/>
<evidence type="ECO:0000256" key="5">
    <source>
        <dbReference type="ARBA" id="ARBA00022801"/>
    </source>
</evidence>
<dbReference type="GO" id="GO:0004519">
    <property type="term" value="F:endonuclease activity"/>
    <property type="evidence" value="ECO:0007669"/>
    <property type="project" value="UniProtKB-KW"/>
</dbReference>
<name>A0A5B6VBF9_9ROSI</name>
<organism evidence="8 9">
    <name type="scientific">Gossypium australe</name>
    <dbReference type="NCBI Taxonomy" id="47621"/>
    <lineage>
        <taxon>Eukaryota</taxon>
        <taxon>Viridiplantae</taxon>
        <taxon>Streptophyta</taxon>
        <taxon>Embryophyta</taxon>
        <taxon>Tracheophyta</taxon>
        <taxon>Spermatophyta</taxon>
        <taxon>Magnoliopsida</taxon>
        <taxon>eudicotyledons</taxon>
        <taxon>Gunneridae</taxon>
        <taxon>Pentapetalae</taxon>
        <taxon>rosids</taxon>
        <taxon>malvids</taxon>
        <taxon>Malvales</taxon>
        <taxon>Malvaceae</taxon>
        <taxon>Malvoideae</taxon>
        <taxon>Gossypium</taxon>
    </lineage>
</organism>
<keyword evidence="1" id="KW-0808">Transferase</keyword>
<keyword evidence="2" id="KW-0548">Nucleotidyltransferase</keyword>
<keyword evidence="5" id="KW-0378">Hydrolase</keyword>
<keyword evidence="4" id="KW-0255">Endonuclease</keyword>
<accession>A0A5B6VBF9</accession>
<keyword evidence="3" id="KW-0540">Nuclease</keyword>
<comment type="caution">
    <text evidence="8">The sequence shown here is derived from an EMBL/GenBank/DDBJ whole genome shotgun (WGS) entry which is preliminary data.</text>
</comment>
<sequence>MLTKAPVLTLPELRKDFVRHYLYGEKFHIFTDQKRFKYLITKKELNLRQRHWIELLKDYDCVIDYHPGKANTVADTLSTKAIVEL</sequence>
<evidence type="ECO:0000256" key="1">
    <source>
        <dbReference type="ARBA" id="ARBA00022679"/>
    </source>
</evidence>
<dbReference type="SUPFAM" id="SSF56672">
    <property type="entry name" value="DNA/RNA polymerases"/>
    <property type="match status" value="1"/>
</dbReference>
<feature type="domain" description="Reverse transcriptase RNase H-like" evidence="7">
    <location>
        <begin position="18"/>
        <end position="59"/>
    </location>
</feature>
<protein>
    <submittedName>
        <fullName evidence="8">NBS-LRR resistance-like protein</fullName>
    </submittedName>
</protein>
<dbReference type="EMBL" id="SMMG02000007">
    <property type="protein sequence ID" value="KAA3466540.1"/>
    <property type="molecule type" value="Genomic_DNA"/>
</dbReference>
<evidence type="ECO:0000256" key="6">
    <source>
        <dbReference type="ARBA" id="ARBA00022918"/>
    </source>
</evidence>
<evidence type="ECO:0000259" key="7">
    <source>
        <dbReference type="Pfam" id="PF17917"/>
    </source>
</evidence>
<dbReference type="GO" id="GO:0003964">
    <property type="term" value="F:RNA-directed DNA polymerase activity"/>
    <property type="evidence" value="ECO:0007669"/>
    <property type="project" value="UniProtKB-KW"/>
</dbReference>
<dbReference type="InterPro" id="IPR043502">
    <property type="entry name" value="DNA/RNA_pol_sf"/>
</dbReference>
<keyword evidence="6" id="KW-0695">RNA-directed DNA polymerase</keyword>
<reference evidence="9" key="1">
    <citation type="journal article" date="2019" name="Plant Biotechnol. J.">
        <title>Genome sequencing of the Australian wild diploid species Gossypium australe highlights disease resistance and delayed gland morphogenesis.</title>
        <authorList>
            <person name="Cai Y."/>
            <person name="Cai X."/>
            <person name="Wang Q."/>
            <person name="Wang P."/>
            <person name="Zhang Y."/>
            <person name="Cai C."/>
            <person name="Xu Y."/>
            <person name="Wang K."/>
            <person name="Zhou Z."/>
            <person name="Wang C."/>
            <person name="Geng S."/>
            <person name="Li B."/>
            <person name="Dong Q."/>
            <person name="Hou Y."/>
            <person name="Wang H."/>
            <person name="Ai P."/>
            <person name="Liu Z."/>
            <person name="Yi F."/>
            <person name="Sun M."/>
            <person name="An G."/>
            <person name="Cheng J."/>
            <person name="Zhang Y."/>
            <person name="Shi Q."/>
            <person name="Xie Y."/>
            <person name="Shi X."/>
            <person name="Chang Y."/>
            <person name="Huang F."/>
            <person name="Chen Y."/>
            <person name="Hong S."/>
            <person name="Mi L."/>
            <person name="Sun Q."/>
            <person name="Zhang L."/>
            <person name="Zhou B."/>
            <person name="Peng R."/>
            <person name="Zhang X."/>
            <person name="Liu F."/>
        </authorList>
    </citation>
    <scope>NUCLEOTIDE SEQUENCE [LARGE SCALE GENOMIC DNA]</scope>
    <source>
        <strain evidence="9">cv. PA1801</strain>
    </source>
</reference>
<dbReference type="Proteomes" id="UP000325315">
    <property type="component" value="Unassembled WGS sequence"/>
</dbReference>
<gene>
    <name evidence="8" type="ORF">EPI10_001626</name>
</gene>
<dbReference type="PANTHER" id="PTHR34072:SF59">
    <property type="entry name" value="CCHC-TYPE INTEGRASE"/>
    <property type="match status" value="1"/>
</dbReference>
<evidence type="ECO:0000313" key="8">
    <source>
        <dbReference type="EMBL" id="KAA3466540.1"/>
    </source>
</evidence>
<dbReference type="OrthoDB" id="1226522at2759"/>